<dbReference type="Pfam" id="PF18297">
    <property type="entry name" value="NFACT-R_2"/>
    <property type="match status" value="1"/>
</dbReference>
<dbReference type="GO" id="GO:0005524">
    <property type="term" value="F:ATP binding"/>
    <property type="evidence" value="ECO:0007669"/>
    <property type="project" value="UniProtKB-KW"/>
</dbReference>
<dbReference type="eggNOG" id="COG1293">
    <property type="taxonomic scope" value="Bacteria"/>
</dbReference>
<reference evidence="6" key="1">
    <citation type="journal article" date="2016" name="Front. Microbiol.">
        <title>The complete genome sequence of hyperthermophile Dictyoglomus turgidum DSM 6724 reveals a specialized carbohydrate fermentor.</title>
        <authorList>
            <person name="Brumm P.J."/>
            <person name="Gowda K."/>
            <person name="Robb F.T."/>
            <person name="Mead D.A."/>
        </authorList>
    </citation>
    <scope>NUCLEOTIDE SEQUENCE [LARGE SCALE GENOMIC DNA]</scope>
    <source>
        <strain evidence="6">DSM 6724 / Z-1310</strain>
    </source>
</reference>
<dbReference type="InterPro" id="IPR020536">
    <property type="entry name" value="ThiI_AANH"/>
</dbReference>
<dbReference type="HOGENOM" id="CLU_053822_0_0_0"/>
<sequence length="327" mass="37630">MKKARAISLISGGLDSILATWLILQQNIDVIGITFSTPFFNLERAKRACEFLNIPLHIVDITEEYMDILKNPRFGYGKNMNPCIDCHAFMVKKAKELLKEFNAEFIITGEVLGERPMSQNKQSLKLVEKYSGTEDILLRPLSAKLLPPTKPEREGLVDREKLLDIKGRSRKVQLELAKKIGLKEIPTPAGGCLLTEPNFSRRLKDLLEHNKNMNRRDLELLKIGRHFRLDNNTKVIVGRNKEENEELMYLATEEDTILKAEEPSPIVIVPNKIVENEKELQEIGKITAYYSDHREEPRVKVKVKLGNREKEIEVVPYNKENFPYKPI</sequence>
<evidence type="ECO:0000259" key="4">
    <source>
        <dbReference type="Pfam" id="PF18297"/>
    </source>
</evidence>
<dbReference type="InParanoid" id="B8E133"/>
<dbReference type="PANTHER" id="PTHR11933">
    <property type="entry name" value="TRNA 5-METHYLAMINOMETHYL-2-THIOURIDYLATE -METHYLTRANSFERASE"/>
    <property type="match status" value="1"/>
</dbReference>
<feature type="domain" description="Thil AANH" evidence="3">
    <location>
        <begin position="5"/>
        <end position="141"/>
    </location>
</feature>
<dbReference type="eggNOG" id="COG0301">
    <property type="taxonomic scope" value="Bacteria"/>
</dbReference>
<evidence type="ECO:0000313" key="6">
    <source>
        <dbReference type="Proteomes" id="UP000007719"/>
    </source>
</evidence>
<protein>
    <submittedName>
        <fullName evidence="5">Uncharacterized protein</fullName>
    </submittedName>
</protein>
<keyword evidence="1" id="KW-0547">Nucleotide-binding</keyword>
<feature type="domain" description="NFACT protein RNA binding" evidence="4">
    <location>
        <begin position="224"/>
        <end position="321"/>
    </location>
</feature>
<dbReference type="Pfam" id="PF02568">
    <property type="entry name" value="ThiI"/>
    <property type="match status" value="1"/>
</dbReference>
<dbReference type="PANTHER" id="PTHR11933:SF6">
    <property type="entry name" value="THIL AANH DOMAIN-CONTAINING PROTEIN"/>
    <property type="match status" value="1"/>
</dbReference>
<dbReference type="AlphaFoldDB" id="B8E133"/>
<dbReference type="PATRIC" id="fig|515635.4.peg.1545"/>
<evidence type="ECO:0000256" key="2">
    <source>
        <dbReference type="ARBA" id="ARBA00022840"/>
    </source>
</evidence>
<dbReference type="Proteomes" id="UP000007719">
    <property type="component" value="Chromosome"/>
</dbReference>
<dbReference type="SUPFAM" id="SSF52402">
    <property type="entry name" value="Adenine nucleotide alpha hydrolases-like"/>
    <property type="match status" value="1"/>
</dbReference>
<dbReference type="STRING" id="515635.Dtur_1496"/>
<organism evidence="5 6">
    <name type="scientific">Dictyoglomus turgidum (strain DSM 6724 / Z-1310)</name>
    <dbReference type="NCBI Taxonomy" id="515635"/>
    <lineage>
        <taxon>Bacteria</taxon>
        <taxon>Pseudomonadati</taxon>
        <taxon>Dictyoglomota</taxon>
        <taxon>Dictyoglomia</taxon>
        <taxon>Dictyoglomales</taxon>
        <taxon>Dictyoglomaceae</taxon>
        <taxon>Dictyoglomus</taxon>
    </lineage>
</organism>
<keyword evidence="6" id="KW-1185">Reference proteome</keyword>
<gene>
    <name evidence="5" type="ordered locus">Dtur_1496</name>
</gene>
<dbReference type="InterPro" id="IPR014729">
    <property type="entry name" value="Rossmann-like_a/b/a_fold"/>
</dbReference>
<dbReference type="GO" id="GO:0004810">
    <property type="term" value="F:CCA tRNA nucleotidyltransferase activity"/>
    <property type="evidence" value="ECO:0007669"/>
    <property type="project" value="InterPro"/>
</dbReference>
<dbReference type="KEGG" id="dtu:Dtur_1496"/>
<dbReference type="OrthoDB" id="9781887at2"/>
<evidence type="ECO:0000259" key="3">
    <source>
        <dbReference type="Pfam" id="PF02568"/>
    </source>
</evidence>
<name>B8E133_DICTD</name>
<dbReference type="RefSeq" id="WP_012583848.1">
    <property type="nucleotide sequence ID" value="NC_011661.1"/>
</dbReference>
<accession>B8E133</accession>
<keyword evidence="2" id="KW-0067">ATP-binding</keyword>
<evidence type="ECO:0000313" key="5">
    <source>
        <dbReference type="EMBL" id="ACK42770.1"/>
    </source>
</evidence>
<dbReference type="Gene3D" id="3.40.50.620">
    <property type="entry name" value="HUPs"/>
    <property type="match status" value="1"/>
</dbReference>
<evidence type="ECO:0000256" key="1">
    <source>
        <dbReference type="ARBA" id="ARBA00022741"/>
    </source>
</evidence>
<dbReference type="EMBL" id="CP001251">
    <property type="protein sequence ID" value="ACK42770.1"/>
    <property type="molecule type" value="Genomic_DNA"/>
</dbReference>
<dbReference type="EnsemblBacteria" id="ACK42770">
    <property type="protein sequence ID" value="ACK42770"/>
    <property type="gene ID" value="Dtur_1496"/>
</dbReference>
<proteinExistence type="predicted"/>
<dbReference type="InterPro" id="IPR059101">
    <property type="entry name" value="NFACT-R_2"/>
</dbReference>